<evidence type="ECO:0000256" key="1">
    <source>
        <dbReference type="ARBA" id="ARBA00000898"/>
    </source>
</evidence>
<protein>
    <recommendedName>
        <fullName evidence="6">3-deoxy-D-manno-octulosonate 8-phosphate phosphatase KdsC</fullName>
        <ecNumber evidence="5">3.1.3.45</ecNumber>
    </recommendedName>
    <alternativeName>
        <fullName evidence="10">KDO 8-P phosphatase</fullName>
    </alternativeName>
</protein>
<sequence>MIYPKEFTEMLLQDIPENIINSISKIKLMIFDVDGVFTDGSMLYTKHGEHVKKFNALDGKGVQLLINKGIEVAIISGRENDAVLYRMIELGIKFIYQNVIAKLDTVISLSNILNISINNIGFMGDDIIDMDVMNKVSFSASVPNAPKYVQSIANWVSKSNGGNGAVRECCDLILAVKQNYLIHY</sequence>
<evidence type="ECO:0000256" key="9">
    <source>
        <dbReference type="ARBA" id="ARBA00022842"/>
    </source>
</evidence>
<keyword evidence="7 11" id="KW-0479">Metal-binding</keyword>
<dbReference type="FunFam" id="3.40.50.1000:FF:000029">
    <property type="entry name" value="3-deoxy-D-manno-octulosonate 8-phosphate phosphatase KdsC"/>
    <property type="match status" value="1"/>
</dbReference>
<dbReference type="Gene3D" id="3.40.50.1000">
    <property type="entry name" value="HAD superfamily/HAD-like"/>
    <property type="match status" value="1"/>
</dbReference>
<dbReference type="RefSeq" id="WP_015389833.1">
    <property type="nucleotide sequence ID" value="NC_020284.1"/>
</dbReference>
<dbReference type="InterPro" id="IPR036412">
    <property type="entry name" value="HAD-like_sf"/>
</dbReference>
<dbReference type="GO" id="GO:0008781">
    <property type="term" value="F:N-acylneuraminate cytidylyltransferase activity"/>
    <property type="evidence" value="ECO:0007669"/>
    <property type="project" value="TreeGrafter"/>
</dbReference>
<evidence type="ECO:0000256" key="3">
    <source>
        <dbReference type="ARBA" id="ARBA00005893"/>
    </source>
</evidence>
<dbReference type="NCBIfam" id="TIGR01670">
    <property type="entry name" value="KdsC-phosphatas"/>
    <property type="match status" value="1"/>
</dbReference>
<dbReference type="SFLD" id="SFLDG01138">
    <property type="entry name" value="C1.6.2:_Deoxy-d-mannose-octulo"/>
    <property type="match status" value="1"/>
</dbReference>
<dbReference type="InterPro" id="IPR010023">
    <property type="entry name" value="KdsC_fam"/>
</dbReference>
<keyword evidence="9 11" id="KW-0460">Magnesium</keyword>
<organism evidence="12 13">
    <name type="scientific">Candidatus Kinetoplastidibacterium galati TCC219</name>
    <dbReference type="NCBI Taxonomy" id="1208921"/>
    <lineage>
        <taxon>Bacteria</taxon>
        <taxon>Pseudomonadati</taxon>
        <taxon>Pseudomonadota</taxon>
        <taxon>Betaproteobacteria</taxon>
        <taxon>Candidatus Kinetoplastidibacterium</taxon>
    </lineage>
</organism>
<dbReference type="PATRIC" id="fig|1208921.3.peg.640"/>
<accession>M1M2A8</accession>
<evidence type="ECO:0000313" key="12">
    <source>
        <dbReference type="EMBL" id="AGF49349.1"/>
    </source>
</evidence>
<dbReference type="AlphaFoldDB" id="M1M2A8"/>
<evidence type="ECO:0000256" key="6">
    <source>
        <dbReference type="ARBA" id="ARBA00020092"/>
    </source>
</evidence>
<dbReference type="SFLD" id="SFLDG01136">
    <property type="entry name" value="C1.6:_Phosphoserine_Phosphatas"/>
    <property type="match status" value="1"/>
</dbReference>
<feature type="binding site" evidence="11">
    <location>
        <position position="32"/>
    </location>
    <ligand>
        <name>Mg(2+)</name>
        <dbReference type="ChEBI" id="CHEBI:18420"/>
    </ligand>
</feature>
<comment type="catalytic activity">
    <reaction evidence="1">
        <text>3-deoxy-alpha-D-manno-2-octulosonate-8-phosphate + H2O = 3-deoxy-alpha-D-manno-oct-2-ulosonate + phosphate</text>
        <dbReference type="Rhea" id="RHEA:11500"/>
        <dbReference type="ChEBI" id="CHEBI:15377"/>
        <dbReference type="ChEBI" id="CHEBI:43474"/>
        <dbReference type="ChEBI" id="CHEBI:85985"/>
        <dbReference type="ChEBI" id="CHEBI:85986"/>
        <dbReference type="EC" id="3.1.3.45"/>
    </reaction>
</comment>
<evidence type="ECO:0000256" key="2">
    <source>
        <dbReference type="ARBA" id="ARBA00001946"/>
    </source>
</evidence>
<dbReference type="SUPFAM" id="SSF56784">
    <property type="entry name" value="HAD-like"/>
    <property type="match status" value="1"/>
</dbReference>
<dbReference type="InterPro" id="IPR050793">
    <property type="entry name" value="CMP-NeuNAc_synthase"/>
</dbReference>
<evidence type="ECO:0000256" key="7">
    <source>
        <dbReference type="ARBA" id="ARBA00022723"/>
    </source>
</evidence>
<dbReference type="KEGG" id="kga:ST1E_0089"/>
<gene>
    <name evidence="12" type="ORF">ST1E_0089</name>
</gene>
<dbReference type="EC" id="3.1.3.45" evidence="5"/>
<dbReference type="HOGENOM" id="CLU_106694_0_1_4"/>
<comment type="cofactor">
    <cofactor evidence="2 11">
        <name>Mg(2+)</name>
        <dbReference type="ChEBI" id="CHEBI:18420"/>
    </cofactor>
</comment>
<dbReference type="PANTHER" id="PTHR21485:SF3">
    <property type="entry name" value="N-ACYLNEURAMINATE CYTIDYLYLTRANSFERASE"/>
    <property type="match status" value="1"/>
</dbReference>
<feature type="binding site" evidence="11">
    <location>
        <position position="34"/>
    </location>
    <ligand>
        <name>substrate</name>
    </ligand>
</feature>
<dbReference type="Proteomes" id="UP000011658">
    <property type="component" value="Chromosome"/>
</dbReference>
<keyword evidence="13" id="KW-1185">Reference proteome</keyword>
<evidence type="ECO:0000256" key="4">
    <source>
        <dbReference type="ARBA" id="ARBA00011881"/>
    </source>
</evidence>
<comment type="similarity">
    <text evidence="3">Belongs to the KdsC family.</text>
</comment>
<evidence type="ECO:0000256" key="11">
    <source>
        <dbReference type="PIRSR" id="PIRSR006118-2"/>
    </source>
</evidence>
<evidence type="ECO:0000256" key="10">
    <source>
        <dbReference type="ARBA" id="ARBA00031051"/>
    </source>
</evidence>
<name>M1M2A8_9PROT</name>
<dbReference type="Pfam" id="PF08282">
    <property type="entry name" value="Hydrolase_3"/>
    <property type="match status" value="1"/>
</dbReference>
<dbReference type="PIRSF" id="PIRSF006118">
    <property type="entry name" value="KDO8-P_Ptase"/>
    <property type="match status" value="1"/>
</dbReference>
<reference evidence="12 13" key="1">
    <citation type="journal article" date="2013" name="Genome Biol. Evol.">
        <title>Genome evolution and phylogenomic analysis of candidatus kinetoplastibacterium, the betaproteobacterial endosymbionts of strigomonas and angomonas.</title>
        <authorList>
            <person name="Alves J.M."/>
            <person name="Serrano M.G."/>
            <person name="Maia da Silva F."/>
            <person name="Voegtly L.J."/>
            <person name="Matveyev A.V."/>
            <person name="Teixeira M.M."/>
            <person name="Camargo E.P."/>
            <person name="Buck G.A."/>
        </authorList>
    </citation>
    <scope>NUCLEOTIDE SEQUENCE [LARGE SCALE GENOMIC DNA]</scope>
    <source>
        <strain evidence="12 13">TCC219</strain>
    </source>
</reference>
<dbReference type="OrthoDB" id="9805604at2"/>
<evidence type="ECO:0000313" key="13">
    <source>
        <dbReference type="Proteomes" id="UP000011658"/>
    </source>
</evidence>
<dbReference type="PANTHER" id="PTHR21485">
    <property type="entry name" value="HAD SUPERFAMILY MEMBERS CMAS AND KDSC"/>
    <property type="match status" value="1"/>
</dbReference>
<dbReference type="SFLD" id="SFLDS00003">
    <property type="entry name" value="Haloacid_Dehalogenase"/>
    <property type="match status" value="1"/>
</dbReference>
<feature type="binding site" evidence="11">
    <location>
        <position position="125"/>
    </location>
    <ligand>
        <name>Mg(2+)</name>
        <dbReference type="ChEBI" id="CHEBI:18420"/>
    </ligand>
</feature>
<dbReference type="EMBL" id="CP003806">
    <property type="protein sequence ID" value="AGF49349.1"/>
    <property type="molecule type" value="Genomic_DNA"/>
</dbReference>
<keyword evidence="8" id="KW-0378">Hydrolase</keyword>
<dbReference type="InterPro" id="IPR023214">
    <property type="entry name" value="HAD_sf"/>
</dbReference>
<evidence type="ECO:0000256" key="8">
    <source>
        <dbReference type="ARBA" id="ARBA00022801"/>
    </source>
</evidence>
<dbReference type="GO" id="GO:0046872">
    <property type="term" value="F:metal ion binding"/>
    <property type="evidence" value="ECO:0007669"/>
    <property type="project" value="UniProtKB-KW"/>
</dbReference>
<dbReference type="GO" id="GO:0019143">
    <property type="term" value="F:3-deoxy-manno-octulosonate-8-phosphatase activity"/>
    <property type="evidence" value="ECO:0007669"/>
    <property type="project" value="UniProtKB-EC"/>
</dbReference>
<dbReference type="eggNOG" id="COG1778">
    <property type="taxonomic scope" value="Bacteria"/>
</dbReference>
<comment type="subunit">
    <text evidence="4">Homotetramer.</text>
</comment>
<dbReference type="STRING" id="1208921.ST1E_0089"/>
<proteinExistence type="inferred from homology"/>
<evidence type="ECO:0000256" key="5">
    <source>
        <dbReference type="ARBA" id="ARBA00013066"/>
    </source>
</evidence>